<dbReference type="SMART" id="SM00382">
    <property type="entry name" value="AAA"/>
    <property type="match status" value="2"/>
</dbReference>
<protein>
    <submittedName>
        <fullName evidence="6">Simple sugar transport system ATP-binding protein</fullName>
    </submittedName>
</protein>
<feature type="domain" description="ABC transporter" evidence="5">
    <location>
        <begin position="261"/>
        <end position="505"/>
    </location>
</feature>
<dbReference type="Gene3D" id="3.40.50.300">
    <property type="entry name" value="P-loop containing nucleotide triphosphate hydrolases"/>
    <property type="match status" value="2"/>
</dbReference>
<dbReference type="InterPro" id="IPR003593">
    <property type="entry name" value="AAA+_ATPase"/>
</dbReference>
<evidence type="ECO:0000256" key="4">
    <source>
        <dbReference type="ARBA" id="ARBA00022840"/>
    </source>
</evidence>
<keyword evidence="2" id="KW-0677">Repeat</keyword>
<evidence type="ECO:0000259" key="5">
    <source>
        <dbReference type="PROSITE" id="PS50893"/>
    </source>
</evidence>
<accession>A0A7W4YP87</accession>
<dbReference type="InterPro" id="IPR003439">
    <property type="entry name" value="ABC_transporter-like_ATP-bd"/>
</dbReference>
<dbReference type="PANTHER" id="PTHR43790">
    <property type="entry name" value="CARBOHYDRATE TRANSPORT ATP-BINDING PROTEIN MG119-RELATED"/>
    <property type="match status" value="1"/>
</dbReference>
<dbReference type="GO" id="GO:0005524">
    <property type="term" value="F:ATP binding"/>
    <property type="evidence" value="ECO:0007669"/>
    <property type="project" value="UniProtKB-KW"/>
</dbReference>
<organism evidence="6 7">
    <name type="scientific">Microbacterium endophyticum</name>
    <dbReference type="NCBI Taxonomy" id="1526412"/>
    <lineage>
        <taxon>Bacteria</taxon>
        <taxon>Bacillati</taxon>
        <taxon>Actinomycetota</taxon>
        <taxon>Actinomycetes</taxon>
        <taxon>Micrococcales</taxon>
        <taxon>Microbacteriaceae</taxon>
        <taxon>Microbacterium</taxon>
    </lineage>
</organism>
<dbReference type="InterPro" id="IPR027417">
    <property type="entry name" value="P-loop_NTPase"/>
</dbReference>
<sequence length="511" mass="53538">MSTTPFIETGRVLTARSVSKSFGAVRALDDVEIVVRPGRVHAIVGENGAGKSTLAKILAGIEQPDHAVMSIDSEPYTPSDRATARALGINMVPQQLSLVGELSLAENLLLVAPERIARRAHARAMLAETLSLAGVDVNIDVPTSSLGQAHRQLGEIVVALAEGARTLILDEPTASLGPIEVGGLFAHLRALCELGTGIVLITHRLDEVSDVADDVTVLSHGVDVHNGPTQDLDARRIAQLMVGDLPAPAQRAPRELGEVVLEAVEVTAAAARDSPLTDVSIELRAGEITGIAGVAGSGQNLLMDVLAGFVSPATGQVLLDGRPAGAVDLLRGHVAWIPEERSESLVPNLSAGENLDVYRHTAGFRAPTPPSRAEQRRRHEAAMREFDVRPADATLAATGLSGGNQQKLLVARELGTGLPGSGTPRVVLAYGPTQGLDLRAAQAIRERLITCAEQGAAVLVASHDLEEILEVADRVLVMFAGRIVTDLPVGDATTDRLGSAMAGITTEEQNS</sequence>
<comment type="caution">
    <text evidence="6">The sequence shown here is derived from an EMBL/GenBank/DDBJ whole genome shotgun (WGS) entry which is preliminary data.</text>
</comment>
<evidence type="ECO:0000313" key="7">
    <source>
        <dbReference type="Proteomes" id="UP000529310"/>
    </source>
</evidence>
<evidence type="ECO:0000256" key="1">
    <source>
        <dbReference type="ARBA" id="ARBA00022448"/>
    </source>
</evidence>
<dbReference type="Pfam" id="PF00005">
    <property type="entry name" value="ABC_tran"/>
    <property type="match status" value="2"/>
</dbReference>
<dbReference type="CDD" id="cd03216">
    <property type="entry name" value="ABC_Carb_Monos_I"/>
    <property type="match status" value="1"/>
</dbReference>
<proteinExistence type="predicted"/>
<dbReference type="PROSITE" id="PS50893">
    <property type="entry name" value="ABC_TRANSPORTER_2"/>
    <property type="match status" value="2"/>
</dbReference>
<name>A0A7W4YP87_9MICO</name>
<dbReference type="RefSeq" id="WP_165140197.1">
    <property type="nucleotide sequence ID" value="NZ_CP049255.1"/>
</dbReference>
<keyword evidence="3" id="KW-0547">Nucleotide-binding</keyword>
<keyword evidence="1" id="KW-0813">Transport</keyword>
<dbReference type="InterPro" id="IPR050107">
    <property type="entry name" value="ABC_carbohydrate_import_ATPase"/>
</dbReference>
<dbReference type="CDD" id="cd03215">
    <property type="entry name" value="ABC_Carb_Monos_II"/>
    <property type="match status" value="1"/>
</dbReference>
<evidence type="ECO:0000256" key="3">
    <source>
        <dbReference type="ARBA" id="ARBA00022741"/>
    </source>
</evidence>
<evidence type="ECO:0000313" key="6">
    <source>
        <dbReference type="EMBL" id="MBB2976912.1"/>
    </source>
</evidence>
<dbReference type="AlphaFoldDB" id="A0A7W4YP87"/>
<evidence type="ECO:0000256" key="2">
    <source>
        <dbReference type="ARBA" id="ARBA00022737"/>
    </source>
</evidence>
<dbReference type="InterPro" id="IPR017871">
    <property type="entry name" value="ABC_transporter-like_CS"/>
</dbReference>
<keyword evidence="6" id="KW-0762">Sugar transport</keyword>
<dbReference type="PANTHER" id="PTHR43790:SF9">
    <property type="entry name" value="GALACTOFURANOSE TRANSPORTER ATP-BINDING PROTEIN YTFR"/>
    <property type="match status" value="1"/>
</dbReference>
<gene>
    <name evidence="6" type="ORF">FHX49_002500</name>
</gene>
<dbReference type="Proteomes" id="UP000529310">
    <property type="component" value="Unassembled WGS sequence"/>
</dbReference>
<feature type="domain" description="ABC transporter" evidence="5">
    <location>
        <begin position="13"/>
        <end position="245"/>
    </location>
</feature>
<dbReference type="PROSITE" id="PS00211">
    <property type="entry name" value="ABC_TRANSPORTER_1"/>
    <property type="match status" value="1"/>
</dbReference>
<dbReference type="SUPFAM" id="SSF52540">
    <property type="entry name" value="P-loop containing nucleoside triphosphate hydrolases"/>
    <property type="match status" value="2"/>
</dbReference>
<keyword evidence="7" id="KW-1185">Reference proteome</keyword>
<dbReference type="EMBL" id="JACHWQ010000009">
    <property type="protein sequence ID" value="MBB2976912.1"/>
    <property type="molecule type" value="Genomic_DNA"/>
</dbReference>
<keyword evidence="4 6" id="KW-0067">ATP-binding</keyword>
<dbReference type="GO" id="GO:0016887">
    <property type="term" value="F:ATP hydrolysis activity"/>
    <property type="evidence" value="ECO:0007669"/>
    <property type="project" value="InterPro"/>
</dbReference>
<reference evidence="6 7" key="1">
    <citation type="submission" date="2020-08" db="EMBL/GenBank/DDBJ databases">
        <title>Sequencing the genomes of 1000 actinobacteria strains.</title>
        <authorList>
            <person name="Klenk H.-P."/>
        </authorList>
    </citation>
    <scope>NUCLEOTIDE SEQUENCE [LARGE SCALE GENOMIC DNA]</scope>
    <source>
        <strain evidence="6 7">DSM 27099</strain>
    </source>
</reference>